<dbReference type="Proteomes" id="UP000502665">
    <property type="component" value="Chromosome"/>
</dbReference>
<sequence>MTMPTTATGAGAERRLTAGWFQRLAWVALVWVSLGFLVWVPFLYVATRRGLSSDWVAFGSFALYECVILPWAVITPDGDGDAFFGVAILVTLLTATVLLLSAVFDKKIPAAQPAYGAVMAPQGQPYQQGYPYGR</sequence>
<feature type="transmembrane region" description="Helical" evidence="1">
    <location>
        <begin position="56"/>
        <end position="76"/>
    </location>
</feature>
<feature type="transmembrane region" description="Helical" evidence="1">
    <location>
        <begin position="24"/>
        <end position="44"/>
    </location>
</feature>
<keyword evidence="1" id="KW-1133">Transmembrane helix</keyword>
<organism evidence="2 3">
    <name type="scientific">Streptomyces asoensis</name>
    <dbReference type="NCBI Taxonomy" id="249586"/>
    <lineage>
        <taxon>Bacteria</taxon>
        <taxon>Bacillati</taxon>
        <taxon>Actinomycetota</taxon>
        <taxon>Actinomycetes</taxon>
        <taxon>Kitasatosporales</taxon>
        <taxon>Streptomycetaceae</taxon>
        <taxon>Streptomyces</taxon>
    </lineage>
</organism>
<evidence type="ECO:0000256" key="1">
    <source>
        <dbReference type="SAM" id="Phobius"/>
    </source>
</evidence>
<keyword evidence="1" id="KW-0472">Membrane</keyword>
<dbReference type="RefSeq" id="WP_171397716.1">
    <property type="nucleotide sequence ID" value="NZ_CP049838.1"/>
</dbReference>
<reference evidence="2" key="1">
    <citation type="submission" date="2020-03" db="EMBL/GenBank/DDBJ databases">
        <title>Molecular networking-based the target discovery of potent antiproliferative macrolactams: 5/6/7/16 polycyclic ansamycins and glycosylated trienomycin from Streptomyces cacaoi subsp. asoensis.</title>
        <authorList>
            <person name="Liu L.-L."/>
        </authorList>
    </citation>
    <scope>NUCLEOTIDE SEQUENCE [LARGE SCALE GENOMIC DNA]</scope>
    <source>
        <strain evidence="2">H2S5</strain>
    </source>
</reference>
<dbReference type="AlphaFoldDB" id="A0A6M4WQI1"/>
<feature type="transmembrane region" description="Helical" evidence="1">
    <location>
        <begin position="82"/>
        <end position="104"/>
    </location>
</feature>
<keyword evidence="3" id="KW-1185">Reference proteome</keyword>
<name>A0A6M4WQI1_9ACTN</name>
<evidence type="ECO:0000313" key="2">
    <source>
        <dbReference type="EMBL" id="QJT02192.1"/>
    </source>
</evidence>
<keyword evidence="1" id="KW-0812">Transmembrane</keyword>
<protein>
    <submittedName>
        <fullName evidence="2">Uncharacterized protein</fullName>
    </submittedName>
</protein>
<dbReference type="EMBL" id="CP049838">
    <property type="protein sequence ID" value="QJT02192.1"/>
    <property type="molecule type" value="Genomic_DNA"/>
</dbReference>
<gene>
    <name evidence="2" type="ORF">G9272_19250</name>
</gene>
<evidence type="ECO:0000313" key="3">
    <source>
        <dbReference type="Proteomes" id="UP000502665"/>
    </source>
</evidence>
<proteinExistence type="predicted"/>
<accession>A0A6M4WQI1</accession>